<comment type="similarity">
    <text evidence="2">Belongs to the SAP30 family.</text>
</comment>
<dbReference type="PANTHER" id="PTHR13286:SF6">
    <property type="entry name" value="HISTONE DEACETYLASE COMPLEX SUBUNIT SAP30L-RELATED"/>
    <property type="match status" value="1"/>
</dbReference>
<evidence type="ECO:0000256" key="1">
    <source>
        <dbReference type="ARBA" id="ARBA00004123"/>
    </source>
</evidence>
<keyword evidence="4" id="KW-0805">Transcription regulation</keyword>
<dbReference type="InterPro" id="IPR025718">
    <property type="entry name" value="SAP30_Sin3-bd"/>
</dbReference>
<dbReference type="EMBL" id="CAXHTA020000003">
    <property type="protein sequence ID" value="CAL5220419.1"/>
    <property type="molecule type" value="Genomic_DNA"/>
</dbReference>
<keyword evidence="3" id="KW-0678">Repressor</keyword>
<evidence type="ECO:0000259" key="8">
    <source>
        <dbReference type="Pfam" id="PF13867"/>
    </source>
</evidence>
<evidence type="ECO:0000256" key="2">
    <source>
        <dbReference type="ARBA" id="ARBA00006283"/>
    </source>
</evidence>
<feature type="domain" description="Histone deacetylase complex subunit SAP30 Sin3 binding" evidence="8">
    <location>
        <begin position="106"/>
        <end position="156"/>
    </location>
</feature>
<evidence type="ECO:0000256" key="6">
    <source>
        <dbReference type="ARBA" id="ARBA00023242"/>
    </source>
</evidence>
<evidence type="ECO:0000256" key="3">
    <source>
        <dbReference type="ARBA" id="ARBA00022491"/>
    </source>
</evidence>
<dbReference type="PANTHER" id="PTHR13286">
    <property type="entry name" value="SAP30"/>
    <property type="match status" value="1"/>
</dbReference>
<comment type="subcellular location">
    <subcellularLocation>
        <location evidence="1">Nucleus</location>
    </subcellularLocation>
</comment>
<dbReference type="Gene3D" id="6.10.160.20">
    <property type="match status" value="1"/>
</dbReference>
<feature type="compositionally biased region" description="Polar residues" evidence="7">
    <location>
        <begin position="19"/>
        <end position="28"/>
    </location>
</feature>
<evidence type="ECO:0000256" key="7">
    <source>
        <dbReference type="SAM" id="MobiDB-lite"/>
    </source>
</evidence>
<protein>
    <submittedName>
        <fullName evidence="9">G2431 protein</fullName>
    </submittedName>
</protein>
<reference evidence="9 10" key="1">
    <citation type="submission" date="2024-06" db="EMBL/GenBank/DDBJ databases">
        <authorList>
            <person name="Kraege A."/>
            <person name="Thomma B."/>
        </authorList>
    </citation>
    <scope>NUCLEOTIDE SEQUENCE [LARGE SCALE GENOMIC DNA]</scope>
</reference>
<dbReference type="InterPro" id="IPR038291">
    <property type="entry name" value="SAP30_C_sf"/>
</dbReference>
<keyword evidence="6" id="KW-0539">Nucleus</keyword>
<name>A0ABP1FKD0_9CHLO</name>
<evidence type="ECO:0000313" key="10">
    <source>
        <dbReference type="Proteomes" id="UP001497392"/>
    </source>
</evidence>
<evidence type="ECO:0000256" key="5">
    <source>
        <dbReference type="ARBA" id="ARBA00023163"/>
    </source>
</evidence>
<evidence type="ECO:0000256" key="4">
    <source>
        <dbReference type="ARBA" id="ARBA00023015"/>
    </source>
</evidence>
<dbReference type="Pfam" id="PF13867">
    <property type="entry name" value="SAP30_Sin3_bdg"/>
    <property type="match status" value="1"/>
</dbReference>
<keyword evidence="10" id="KW-1185">Reference proteome</keyword>
<dbReference type="InterPro" id="IPR024145">
    <property type="entry name" value="His_deAcase_SAP30/SAP30L"/>
</dbReference>
<dbReference type="Proteomes" id="UP001497392">
    <property type="component" value="Unassembled WGS sequence"/>
</dbReference>
<keyword evidence="5" id="KW-0804">Transcription</keyword>
<evidence type="ECO:0000313" key="9">
    <source>
        <dbReference type="EMBL" id="CAL5220419.1"/>
    </source>
</evidence>
<organism evidence="9 10">
    <name type="scientific">Coccomyxa viridis</name>
    <dbReference type="NCBI Taxonomy" id="1274662"/>
    <lineage>
        <taxon>Eukaryota</taxon>
        <taxon>Viridiplantae</taxon>
        <taxon>Chlorophyta</taxon>
        <taxon>core chlorophytes</taxon>
        <taxon>Trebouxiophyceae</taxon>
        <taxon>Trebouxiophyceae incertae sedis</taxon>
        <taxon>Coccomyxaceae</taxon>
        <taxon>Coccomyxa</taxon>
    </lineage>
</organism>
<gene>
    <name evidence="9" type="primary">g2431</name>
    <name evidence="9" type="ORF">VP750_LOCUS2078</name>
</gene>
<feature type="region of interest" description="Disordered" evidence="7">
    <location>
        <begin position="68"/>
        <end position="99"/>
    </location>
</feature>
<proteinExistence type="inferred from homology"/>
<accession>A0ABP1FKD0</accession>
<feature type="region of interest" description="Disordered" evidence="7">
    <location>
        <begin position="1"/>
        <end position="32"/>
    </location>
</feature>
<comment type="caution">
    <text evidence="9">The sequence shown here is derived from an EMBL/GenBank/DDBJ whole genome shotgun (WGS) entry which is preliminary data.</text>
</comment>
<sequence length="165" mass="18660">MRDVGTPQDRSSLLGLAPTRSQGSSKLSRLSGRCPFKPHSVVIVRFLSHSSSTPRKQQVTREMATRLHNGGAQMKRGARNSRATRQWPQNGGEGPQPRVDFNKMKVASLRRYIQHNEIQEVDPQSPKDELVAAVSRHWYSSVVKEEMVLYNLVTAFKKAHADRRT</sequence>